<dbReference type="Gene3D" id="3.40.50.620">
    <property type="entry name" value="HUPs"/>
    <property type="match status" value="1"/>
</dbReference>
<dbReference type="GO" id="GO:0006400">
    <property type="term" value="P:tRNA modification"/>
    <property type="evidence" value="ECO:0007669"/>
    <property type="project" value="UniProtKB-UniRule"/>
</dbReference>
<comment type="domain">
    <text evidence="8">The N-terminal region contains the highly conserved SGGXDS motif, predicted to be a P-loop motif involved in ATP binding.</text>
</comment>
<comment type="function">
    <text evidence="8">Ligates lysine onto the cytidine present at position 34 of the AUA codon-specific tRNA(Ile) that contains the anticodon CAU, in an ATP-dependent manner. Cytidine is converted to lysidine, thus changing the amino acid specificity of the tRNA from methionine to isoleucine.</text>
</comment>
<evidence type="ECO:0000256" key="7">
    <source>
        <dbReference type="ARBA" id="ARBA00048539"/>
    </source>
</evidence>
<dbReference type="InterPro" id="IPR014729">
    <property type="entry name" value="Rossmann-like_a/b/a_fold"/>
</dbReference>
<dbReference type="Proteomes" id="UP000823894">
    <property type="component" value="Unassembled WGS sequence"/>
</dbReference>
<proteinExistence type="inferred from homology"/>
<dbReference type="EC" id="6.3.4.19" evidence="8"/>
<dbReference type="CDD" id="cd01992">
    <property type="entry name" value="TilS_N"/>
    <property type="match status" value="1"/>
</dbReference>
<dbReference type="PANTHER" id="PTHR43033">
    <property type="entry name" value="TRNA(ILE)-LYSIDINE SYNTHASE-RELATED"/>
    <property type="match status" value="1"/>
</dbReference>
<protein>
    <recommendedName>
        <fullName evidence="8">tRNA(Ile)-lysidine synthase</fullName>
        <ecNumber evidence="8">6.3.4.19</ecNumber>
    </recommendedName>
    <alternativeName>
        <fullName evidence="8">tRNA(Ile)-2-lysyl-cytidine synthase</fullName>
    </alternativeName>
    <alternativeName>
        <fullName evidence="8">tRNA(Ile)-lysidine synthetase</fullName>
    </alternativeName>
</protein>
<comment type="subcellular location">
    <subcellularLocation>
        <location evidence="1 8">Cytoplasm</location>
    </subcellularLocation>
</comment>
<dbReference type="SMART" id="SM00977">
    <property type="entry name" value="TilS_C"/>
    <property type="match status" value="1"/>
</dbReference>
<gene>
    <name evidence="8 10" type="primary">tilS</name>
    <name evidence="10" type="ORF">H9757_07035</name>
</gene>
<dbReference type="GO" id="GO:0032267">
    <property type="term" value="F:tRNA(Ile)-lysidine synthase activity"/>
    <property type="evidence" value="ECO:0007669"/>
    <property type="project" value="UniProtKB-EC"/>
</dbReference>
<name>A0A9D2NWG6_9FIRM</name>
<feature type="binding site" evidence="8">
    <location>
        <begin position="30"/>
        <end position="35"/>
    </location>
    <ligand>
        <name>ATP</name>
        <dbReference type="ChEBI" id="CHEBI:30616"/>
    </ligand>
</feature>
<dbReference type="NCBIfam" id="TIGR02433">
    <property type="entry name" value="lysidine_TilS_C"/>
    <property type="match status" value="1"/>
</dbReference>
<evidence type="ECO:0000256" key="4">
    <source>
        <dbReference type="ARBA" id="ARBA00022694"/>
    </source>
</evidence>
<comment type="catalytic activity">
    <reaction evidence="7 8">
        <text>cytidine(34) in tRNA(Ile2) + L-lysine + ATP = lysidine(34) in tRNA(Ile2) + AMP + diphosphate + H(+)</text>
        <dbReference type="Rhea" id="RHEA:43744"/>
        <dbReference type="Rhea" id="RHEA-COMP:10625"/>
        <dbReference type="Rhea" id="RHEA-COMP:10670"/>
        <dbReference type="ChEBI" id="CHEBI:15378"/>
        <dbReference type="ChEBI" id="CHEBI:30616"/>
        <dbReference type="ChEBI" id="CHEBI:32551"/>
        <dbReference type="ChEBI" id="CHEBI:33019"/>
        <dbReference type="ChEBI" id="CHEBI:82748"/>
        <dbReference type="ChEBI" id="CHEBI:83665"/>
        <dbReference type="ChEBI" id="CHEBI:456215"/>
        <dbReference type="EC" id="6.3.4.19"/>
    </reaction>
</comment>
<dbReference type="InterPro" id="IPR011063">
    <property type="entry name" value="TilS/TtcA_N"/>
</dbReference>
<comment type="caution">
    <text evidence="10">The sequence shown here is derived from an EMBL/GenBank/DDBJ whole genome shotgun (WGS) entry which is preliminary data.</text>
</comment>
<dbReference type="GO" id="GO:0005737">
    <property type="term" value="C:cytoplasm"/>
    <property type="evidence" value="ECO:0007669"/>
    <property type="project" value="UniProtKB-SubCell"/>
</dbReference>
<sequence>MMKKTEKKVEEFIRKYHMIDKGDRVIAGVSGGADSVCLLFMLCSLREKLGFEVLVCHVNHGLRGADADADERYVEALCGKLKVPCRIFRENVELTARKRKQSLEEAGRMVRREAFETMCREDGGTKIATAHHRDDNAETMIMNFARGTGLKGLCGIRPVRGRWIRPLLCLGRAEIEEWVTARQIDFCRDATNDEDEYTRNRIRHHIIPALEQQVNAGAVRHLNELSAQLSEVWDFMEEETARARKECVLTAEDPDGSRVVKIDAEGFSRTAPAVRKFLAAECIREAAGADRDIEAVHIAALTELFGKQTGKTLDLPYRVKALRTYEGVSLFKKTERRVDAGKSERELEIPGETVFPETGQKICCTVVDADGDHSVKEIPQKSYTKCFDYDIIKHSLSARFRRPGDYLTVDGTGSRQKLKSYFINEKVPREERDRKLLIADGDHIVWIPGMRMSSAYQIGSQTKRILKINITEEQ</sequence>
<evidence type="ECO:0000256" key="8">
    <source>
        <dbReference type="HAMAP-Rule" id="MF_01161"/>
    </source>
</evidence>
<dbReference type="InterPro" id="IPR012795">
    <property type="entry name" value="tRNA_Ile_lys_synt_N"/>
</dbReference>
<dbReference type="AlphaFoldDB" id="A0A9D2NWG6"/>
<dbReference type="SUPFAM" id="SSF82829">
    <property type="entry name" value="MesJ substrate recognition domain-like"/>
    <property type="match status" value="1"/>
</dbReference>
<keyword evidence="6 8" id="KW-0067">ATP-binding</keyword>
<dbReference type="InterPro" id="IPR012094">
    <property type="entry name" value="tRNA_Ile_lys_synt"/>
</dbReference>
<dbReference type="SUPFAM" id="SSF56037">
    <property type="entry name" value="PheT/TilS domain"/>
    <property type="match status" value="1"/>
</dbReference>
<keyword evidence="5 8" id="KW-0547">Nucleotide-binding</keyword>
<dbReference type="PANTHER" id="PTHR43033:SF1">
    <property type="entry name" value="TRNA(ILE)-LYSIDINE SYNTHASE-RELATED"/>
    <property type="match status" value="1"/>
</dbReference>
<dbReference type="GO" id="GO:0005524">
    <property type="term" value="F:ATP binding"/>
    <property type="evidence" value="ECO:0007669"/>
    <property type="project" value="UniProtKB-UniRule"/>
</dbReference>
<evidence type="ECO:0000259" key="9">
    <source>
        <dbReference type="SMART" id="SM00977"/>
    </source>
</evidence>
<organism evidence="10 11">
    <name type="scientific">Candidatus Mediterraneibacter faecigallinarum</name>
    <dbReference type="NCBI Taxonomy" id="2838669"/>
    <lineage>
        <taxon>Bacteria</taxon>
        <taxon>Bacillati</taxon>
        <taxon>Bacillota</taxon>
        <taxon>Clostridia</taxon>
        <taxon>Lachnospirales</taxon>
        <taxon>Lachnospiraceae</taxon>
        <taxon>Mediterraneibacter</taxon>
    </lineage>
</organism>
<evidence type="ECO:0000313" key="10">
    <source>
        <dbReference type="EMBL" id="HJC38801.1"/>
    </source>
</evidence>
<evidence type="ECO:0000256" key="1">
    <source>
        <dbReference type="ARBA" id="ARBA00004496"/>
    </source>
</evidence>
<evidence type="ECO:0000256" key="3">
    <source>
        <dbReference type="ARBA" id="ARBA00022598"/>
    </source>
</evidence>
<evidence type="ECO:0000256" key="2">
    <source>
        <dbReference type="ARBA" id="ARBA00022490"/>
    </source>
</evidence>
<keyword evidence="3 8" id="KW-0436">Ligase</keyword>
<evidence type="ECO:0000256" key="5">
    <source>
        <dbReference type="ARBA" id="ARBA00022741"/>
    </source>
</evidence>
<evidence type="ECO:0000313" key="11">
    <source>
        <dbReference type="Proteomes" id="UP000823894"/>
    </source>
</evidence>
<dbReference type="Pfam" id="PF01171">
    <property type="entry name" value="ATP_bind_3"/>
    <property type="match status" value="1"/>
</dbReference>
<evidence type="ECO:0000256" key="6">
    <source>
        <dbReference type="ARBA" id="ARBA00022840"/>
    </source>
</evidence>
<dbReference type="Pfam" id="PF11734">
    <property type="entry name" value="TilS_C"/>
    <property type="match status" value="1"/>
</dbReference>
<reference evidence="10" key="1">
    <citation type="journal article" date="2021" name="PeerJ">
        <title>Extensive microbial diversity within the chicken gut microbiome revealed by metagenomics and culture.</title>
        <authorList>
            <person name="Gilroy R."/>
            <person name="Ravi A."/>
            <person name="Getino M."/>
            <person name="Pursley I."/>
            <person name="Horton D.L."/>
            <person name="Alikhan N.F."/>
            <person name="Baker D."/>
            <person name="Gharbi K."/>
            <person name="Hall N."/>
            <person name="Watson M."/>
            <person name="Adriaenssens E.M."/>
            <person name="Foster-Nyarko E."/>
            <person name="Jarju S."/>
            <person name="Secka A."/>
            <person name="Antonio M."/>
            <person name="Oren A."/>
            <person name="Chaudhuri R.R."/>
            <person name="La Ragione R."/>
            <person name="Hildebrand F."/>
            <person name="Pallen M.J."/>
        </authorList>
    </citation>
    <scope>NUCLEOTIDE SEQUENCE</scope>
    <source>
        <strain evidence="10">ChiGjej1B1-1692</strain>
    </source>
</reference>
<dbReference type="EMBL" id="DWWK01000101">
    <property type="protein sequence ID" value="HJC38801.1"/>
    <property type="molecule type" value="Genomic_DNA"/>
</dbReference>
<dbReference type="HAMAP" id="MF_01161">
    <property type="entry name" value="tRNA_Ile_lys_synt"/>
    <property type="match status" value="1"/>
</dbReference>
<reference evidence="10" key="2">
    <citation type="submission" date="2021-04" db="EMBL/GenBank/DDBJ databases">
        <authorList>
            <person name="Gilroy R."/>
        </authorList>
    </citation>
    <scope>NUCLEOTIDE SEQUENCE</scope>
    <source>
        <strain evidence="10">ChiGjej1B1-1692</strain>
    </source>
</reference>
<dbReference type="SUPFAM" id="SSF52402">
    <property type="entry name" value="Adenine nucleotide alpha hydrolases-like"/>
    <property type="match status" value="1"/>
</dbReference>
<dbReference type="InterPro" id="IPR012796">
    <property type="entry name" value="Lysidine-tRNA-synth_C"/>
</dbReference>
<keyword evidence="4 8" id="KW-0819">tRNA processing</keyword>
<dbReference type="NCBIfam" id="TIGR02432">
    <property type="entry name" value="lysidine_TilS_N"/>
    <property type="match status" value="1"/>
</dbReference>
<comment type="similarity">
    <text evidence="8">Belongs to the tRNA(Ile)-lysidine synthase family.</text>
</comment>
<accession>A0A9D2NWG6</accession>
<keyword evidence="2 8" id="KW-0963">Cytoplasm</keyword>
<feature type="domain" description="Lysidine-tRNA(Ile) synthetase C-terminal" evidence="9">
    <location>
        <begin position="396"/>
        <end position="468"/>
    </location>
</feature>